<dbReference type="EMBL" id="BBMZ01000007">
    <property type="protein sequence ID" value="GAL57190.1"/>
    <property type="molecule type" value="Genomic_DNA"/>
</dbReference>
<evidence type="ECO:0000313" key="2">
    <source>
        <dbReference type="EMBL" id="GAL57190.1"/>
    </source>
</evidence>
<organism evidence="2 3">
    <name type="scientific">Pseudescherichia vulneris NBRC 102420</name>
    <dbReference type="NCBI Taxonomy" id="1115515"/>
    <lineage>
        <taxon>Bacteria</taxon>
        <taxon>Pseudomonadati</taxon>
        <taxon>Pseudomonadota</taxon>
        <taxon>Gammaproteobacteria</taxon>
        <taxon>Enterobacterales</taxon>
        <taxon>Enterobacteriaceae</taxon>
        <taxon>Pseudescherichia</taxon>
    </lineage>
</organism>
<comment type="caution">
    <text evidence="2">The sequence shown here is derived from an EMBL/GenBank/DDBJ whole genome shotgun (WGS) entry which is preliminary data.</text>
</comment>
<feature type="transmembrane region" description="Helical" evidence="1">
    <location>
        <begin position="7"/>
        <end position="29"/>
    </location>
</feature>
<gene>
    <name evidence="2" type="ORF">EV102420_07_00090</name>
</gene>
<keyword evidence="1" id="KW-0472">Membrane</keyword>
<dbReference type="OrthoDB" id="6638221at2"/>
<accession>A0A090UX49</accession>
<dbReference type="AlphaFoldDB" id="A0A090UX49"/>
<sequence length="65" mass="7175">MVKFIGWFLAHALQGTITVAMSFVALYSLFVFDNIAMKVAGFIGSFAIAYVASYILGKARGEHRR</sequence>
<keyword evidence="1" id="KW-1133">Transmembrane helix</keyword>
<dbReference type="Proteomes" id="UP000029462">
    <property type="component" value="Unassembled WGS sequence"/>
</dbReference>
<evidence type="ECO:0000313" key="3">
    <source>
        <dbReference type="Proteomes" id="UP000029462"/>
    </source>
</evidence>
<name>A0A090UX49_PSEVU</name>
<protein>
    <submittedName>
        <fullName evidence="2">Uncharacterized protein</fullName>
    </submittedName>
</protein>
<dbReference type="RefSeq" id="WP_042389294.1">
    <property type="nucleotide sequence ID" value="NZ_BBMZ01000007.1"/>
</dbReference>
<keyword evidence="3" id="KW-1185">Reference proteome</keyword>
<evidence type="ECO:0000256" key="1">
    <source>
        <dbReference type="SAM" id="Phobius"/>
    </source>
</evidence>
<feature type="transmembrane region" description="Helical" evidence="1">
    <location>
        <begin position="35"/>
        <end position="56"/>
    </location>
</feature>
<reference evidence="2 3" key="1">
    <citation type="submission" date="2014-09" db="EMBL/GenBank/DDBJ databases">
        <title>Whole genome shotgun sequence of Escherichia vulneris NBRC 102420.</title>
        <authorList>
            <person name="Yoshida Y."/>
            <person name="Hosoyama A."/>
            <person name="Tsuchikane K."/>
            <person name="Ohji S."/>
            <person name="Ichikawa N."/>
            <person name="Kimura A."/>
            <person name="Yamazoe A."/>
            <person name="Ezaki T."/>
            <person name="Fujita N."/>
        </authorList>
    </citation>
    <scope>NUCLEOTIDE SEQUENCE [LARGE SCALE GENOMIC DNA]</scope>
    <source>
        <strain evidence="2 3">NBRC 102420</strain>
    </source>
</reference>
<proteinExistence type="predicted"/>
<keyword evidence="1" id="KW-0812">Transmembrane</keyword>